<name>A0A2T0MI27_9FLAO</name>
<dbReference type="CDD" id="cd00293">
    <property type="entry name" value="USP-like"/>
    <property type="match status" value="1"/>
</dbReference>
<evidence type="ECO:0000313" key="3">
    <source>
        <dbReference type="EMBL" id="PRX57231.1"/>
    </source>
</evidence>
<comment type="caution">
    <text evidence="3">The sequence shown here is derived from an EMBL/GenBank/DDBJ whole genome shotgun (WGS) entry which is preliminary data.</text>
</comment>
<proteinExistence type="inferred from homology"/>
<evidence type="ECO:0000256" key="1">
    <source>
        <dbReference type="ARBA" id="ARBA00008791"/>
    </source>
</evidence>
<dbReference type="PANTHER" id="PTHR46268">
    <property type="entry name" value="STRESS RESPONSE PROTEIN NHAX"/>
    <property type="match status" value="1"/>
</dbReference>
<dbReference type="SUPFAM" id="SSF52402">
    <property type="entry name" value="Adenine nucleotide alpha hydrolases-like"/>
    <property type="match status" value="2"/>
</dbReference>
<feature type="domain" description="UspA" evidence="2">
    <location>
        <begin position="3"/>
        <end position="146"/>
    </location>
</feature>
<accession>A0A2T0MI27</accession>
<evidence type="ECO:0000259" key="2">
    <source>
        <dbReference type="Pfam" id="PF00582"/>
    </source>
</evidence>
<dbReference type="OrthoDB" id="9788959at2"/>
<comment type="similarity">
    <text evidence="1">Belongs to the universal stress protein A family.</text>
</comment>
<dbReference type="RefSeq" id="WP_106144137.1">
    <property type="nucleotide sequence ID" value="NZ_PVYX01000001.1"/>
</dbReference>
<gene>
    <name evidence="3" type="ORF">CLV81_1234</name>
</gene>
<reference evidence="3 4" key="1">
    <citation type="submission" date="2018-03" db="EMBL/GenBank/DDBJ databases">
        <title>Genomic Encyclopedia of Archaeal and Bacterial Type Strains, Phase II (KMG-II): from individual species to whole genera.</title>
        <authorList>
            <person name="Goeker M."/>
        </authorList>
    </citation>
    <scope>NUCLEOTIDE SEQUENCE [LARGE SCALE GENOMIC DNA]</scope>
    <source>
        <strain evidence="3 4">DSM 25027</strain>
    </source>
</reference>
<dbReference type="EMBL" id="PVYX01000001">
    <property type="protein sequence ID" value="PRX57231.1"/>
    <property type="molecule type" value="Genomic_DNA"/>
</dbReference>
<dbReference type="InterPro" id="IPR006015">
    <property type="entry name" value="Universal_stress_UspA"/>
</dbReference>
<dbReference type="Pfam" id="PF00582">
    <property type="entry name" value="Usp"/>
    <property type="match status" value="1"/>
</dbReference>
<dbReference type="Gene3D" id="3.40.50.12370">
    <property type="match status" value="1"/>
</dbReference>
<keyword evidence="4" id="KW-1185">Reference proteome</keyword>
<protein>
    <submittedName>
        <fullName evidence="3">Nucleotide-binding universal stress UspA family protein</fullName>
    </submittedName>
</protein>
<dbReference type="AlphaFoldDB" id="A0A2T0MI27"/>
<dbReference type="InterPro" id="IPR006016">
    <property type="entry name" value="UspA"/>
</dbReference>
<dbReference type="PANTHER" id="PTHR46268:SF6">
    <property type="entry name" value="UNIVERSAL STRESS PROTEIN UP12"/>
    <property type="match status" value="1"/>
</dbReference>
<evidence type="ECO:0000313" key="4">
    <source>
        <dbReference type="Proteomes" id="UP000237640"/>
    </source>
</evidence>
<organism evidence="3 4">
    <name type="scientific">Flagellimonas meridianipacifica</name>
    <dbReference type="NCBI Taxonomy" id="1080225"/>
    <lineage>
        <taxon>Bacteria</taxon>
        <taxon>Pseudomonadati</taxon>
        <taxon>Bacteroidota</taxon>
        <taxon>Flavobacteriia</taxon>
        <taxon>Flavobacteriales</taxon>
        <taxon>Flavobacteriaceae</taxon>
        <taxon>Flagellimonas</taxon>
    </lineage>
</organism>
<dbReference type="Proteomes" id="UP000237640">
    <property type="component" value="Unassembled WGS sequence"/>
</dbReference>
<sequence>MLNILLPTDFSENAQNAIEYGLQLYKDTTCVFHLMHVYTPAIYRIDYALGSPGQIGFPDDYKYYTESRLEKIREEIEAKFNNPRHTFIIHSAFNHLVDEVSEMVGNKTVDLVIMGTQGATGAKEIFLGSNAVHVIKKSKAPVLVIPQESIFKPPKNILLPTDFEIDFNFTDLHFLRDVMKLHGSKLHIMHVAVPKGLTAEQEKNKTALFNKMKGTDYVYHNLPDQELIEAINSYETEHNIELLTMVRNKHTFMERIFIEPIIKKIGFHTIVPFMVLPYHN</sequence>
<dbReference type="PRINTS" id="PR01438">
    <property type="entry name" value="UNVRSLSTRESS"/>
</dbReference>